<evidence type="ECO:0000313" key="1">
    <source>
        <dbReference type="EMBL" id="DAD34479.1"/>
    </source>
</evidence>
<gene>
    <name evidence="1" type="ORF">HUJ06_005119</name>
</gene>
<dbReference type="Proteomes" id="UP000607653">
    <property type="component" value="Unassembled WGS sequence"/>
</dbReference>
<protein>
    <submittedName>
        <fullName evidence="1">Uncharacterized protein</fullName>
    </submittedName>
</protein>
<comment type="caution">
    <text evidence="1">The sequence shown here is derived from an EMBL/GenBank/DDBJ whole genome shotgun (WGS) entry which is preliminary data.</text>
</comment>
<accession>A0A822YSR9</accession>
<dbReference type="AlphaFoldDB" id="A0A822YSR9"/>
<dbReference type="EMBL" id="DUZY01000004">
    <property type="protein sequence ID" value="DAD34479.1"/>
    <property type="molecule type" value="Genomic_DNA"/>
</dbReference>
<sequence length="22" mass="2517">MLKPQENVALTKRLLICCEISN</sequence>
<evidence type="ECO:0000313" key="2">
    <source>
        <dbReference type="Proteomes" id="UP000607653"/>
    </source>
</evidence>
<proteinExistence type="predicted"/>
<reference evidence="1 2" key="1">
    <citation type="journal article" date="2020" name="Mol. Biol. Evol.">
        <title>Distinct Expression and Methylation Patterns for Genes with Different Fates following a Single Whole-Genome Duplication in Flowering Plants.</title>
        <authorList>
            <person name="Shi T."/>
            <person name="Rahmani R.S."/>
            <person name="Gugger P.F."/>
            <person name="Wang M."/>
            <person name="Li H."/>
            <person name="Zhang Y."/>
            <person name="Li Z."/>
            <person name="Wang Q."/>
            <person name="Van de Peer Y."/>
            <person name="Marchal K."/>
            <person name="Chen J."/>
        </authorList>
    </citation>
    <scope>NUCLEOTIDE SEQUENCE [LARGE SCALE GENOMIC DNA]</scope>
    <source>
        <tissue evidence="1">Leaf</tissue>
    </source>
</reference>
<organism evidence="1 2">
    <name type="scientific">Nelumbo nucifera</name>
    <name type="common">Sacred lotus</name>
    <dbReference type="NCBI Taxonomy" id="4432"/>
    <lineage>
        <taxon>Eukaryota</taxon>
        <taxon>Viridiplantae</taxon>
        <taxon>Streptophyta</taxon>
        <taxon>Embryophyta</taxon>
        <taxon>Tracheophyta</taxon>
        <taxon>Spermatophyta</taxon>
        <taxon>Magnoliopsida</taxon>
        <taxon>Proteales</taxon>
        <taxon>Nelumbonaceae</taxon>
        <taxon>Nelumbo</taxon>
    </lineage>
</organism>
<name>A0A822YSR9_NELNU</name>
<keyword evidence="2" id="KW-1185">Reference proteome</keyword>